<proteinExistence type="predicted"/>
<dbReference type="PANTHER" id="PTHR10622">
    <property type="entry name" value="HET DOMAIN-CONTAINING PROTEIN"/>
    <property type="match status" value="1"/>
</dbReference>
<dbReference type="Proteomes" id="UP000053989">
    <property type="component" value="Unassembled WGS sequence"/>
</dbReference>
<dbReference type="InterPro" id="IPR010730">
    <property type="entry name" value="HET"/>
</dbReference>
<dbReference type="HOGENOM" id="CLU_000288_138_12_1"/>
<feature type="domain" description="Heterokaryon incompatibility" evidence="1">
    <location>
        <begin position="42"/>
        <end position="139"/>
    </location>
</feature>
<name>A0A0C3E822_9AGAM</name>
<organism evidence="2 3">
    <name type="scientific">Scleroderma citrinum Foug A</name>
    <dbReference type="NCBI Taxonomy" id="1036808"/>
    <lineage>
        <taxon>Eukaryota</taxon>
        <taxon>Fungi</taxon>
        <taxon>Dikarya</taxon>
        <taxon>Basidiomycota</taxon>
        <taxon>Agaricomycotina</taxon>
        <taxon>Agaricomycetes</taxon>
        <taxon>Agaricomycetidae</taxon>
        <taxon>Boletales</taxon>
        <taxon>Sclerodermatineae</taxon>
        <taxon>Sclerodermataceae</taxon>
        <taxon>Scleroderma</taxon>
    </lineage>
</organism>
<protein>
    <recommendedName>
        <fullName evidence="1">Heterokaryon incompatibility domain-containing protein</fullName>
    </recommendedName>
</protein>
<dbReference type="OrthoDB" id="2615781at2759"/>
<reference evidence="2 3" key="1">
    <citation type="submission" date="2014-04" db="EMBL/GenBank/DDBJ databases">
        <authorList>
            <consortium name="DOE Joint Genome Institute"/>
            <person name="Kuo A."/>
            <person name="Kohler A."/>
            <person name="Nagy L.G."/>
            <person name="Floudas D."/>
            <person name="Copeland A."/>
            <person name="Barry K.W."/>
            <person name="Cichocki N."/>
            <person name="Veneault-Fourrey C."/>
            <person name="LaButti K."/>
            <person name="Lindquist E.A."/>
            <person name="Lipzen A."/>
            <person name="Lundell T."/>
            <person name="Morin E."/>
            <person name="Murat C."/>
            <person name="Sun H."/>
            <person name="Tunlid A."/>
            <person name="Henrissat B."/>
            <person name="Grigoriev I.V."/>
            <person name="Hibbett D.S."/>
            <person name="Martin F."/>
            <person name="Nordberg H.P."/>
            <person name="Cantor M.N."/>
            <person name="Hua S.X."/>
        </authorList>
    </citation>
    <scope>NUCLEOTIDE SEQUENCE [LARGE SCALE GENOMIC DNA]</scope>
    <source>
        <strain evidence="2 3">Foug A</strain>
    </source>
</reference>
<evidence type="ECO:0000313" key="3">
    <source>
        <dbReference type="Proteomes" id="UP000053989"/>
    </source>
</evidence>
<dbReference type="EMBL" id="KN822030">
    <property type="protein sequence ID" value="KIM64121.1"/>
    <property type="molecule type" value="Genomic_DNA"/>
</dbReference>
<reference evidence="3" key="2">
    <citation type="submission" date="2015-01" db="EMBL/GenBank/DDBJ databases">
        <title>Evolutionary Origins and Diversification of the Mycorrhizal Mutualists.</title>
        <authorList>
            <consortium name="DOE Joint Genome Institute"/>
            <consortium name="Mycorrhizal Genomics Consortium"/>
            <person name="Kohler A."/>
            <person name="Kuo A."/>
            <person name="Nagy L.G."/>
            <person name="Floudas D."/>
            <person name="Copeland A."/>
            <person name="Barry K.W."/>
            <person name="Cichocki N."/>
            <person name="Veneault-Fourrey C."/>
            <person name="LaButti K."/>
            <person name="Lindquist E.A."/>
            <person name="Lipzen A."/>
            <person name="Lundell T."/>
            <person name="Morin E."/>
            <person name="Murat C."/>
            <person name="Riley R."/>
            <person name="Ohm R."/>
            <person name="Sun H."/>
            <person name="Tunlid A."/>
            <person name="Henrissat B."/>
            <person name="Grigoriev I.V."/>
            <person name="Hibbett D.S."/>
            <person name="Martin F."/>
        </authorList>
    </citation>
    <scope>NUCLEOTIDE SEQUENCE [LARGE SCALE GENOMIC DNA]</scope>
    <source>
        <strain evidence="3">Foug A</strain>
    </source>
</reference>
<dbReference type="AlphaFoldDB" id="A0A0C3E822"/>
<accession>A0A0C3E822</accession>
<sequence length="581" mass="66766">MRLIDVNTILDLERRFEQGQQPDAHTRVLVDFHGASIVGTKYAILSHCWGAVVDEVQFKEMKKLATMKESERNEIRMRTGYSKILDACRQACEDQIDWVWVDTCCIHKESSAELSEAINSMYFWYASSVRCYTYLHDIDDFALPTGPDEKRFRQFDGWPKWFSRGWTLQELVAPSVVHFFNRKWEFIGDKRSLASILYKITRVPVEVLKSGLSSNRPSAAQIMSWAADRKTTRDEDRAYSLLGLFGVHMPMLYGEGKHAFQRLQLEIIRMSNDHSIFAWDPKGRIRRTGSVLADDPSFFRDCHDIERMEPDEFIESLKDEIAEGELPAITDERLHSFTVTNGGIHIWLPVTSSHGRPSVFRITLACRREDEPVTVDLAFWKSNFYRYFCPSEIIPRISEFRQLLLGYRDETRCDFTFKLDHRSISYYNFACCGIFPRGILAADDLFTLTSTDSLVTVVYANSNAGVYFAVGVGSCFGQQWVHVVCNEGAWPGWENYAEAAYDQIWNVGAEHARRMAEGRSGYSCSLYQTKHFHLPRSIWAVEVICGWGEKSTDCMVTVDVVQCSGCCRGPNKYMIGLDVRR</sequence>
<dbReference type="STRING" id="1036808.A0A0C3E822"/>
<dbReference type="InParanoid" id="A0A0C3E822"/>
<evidence type="ECO:0000259" key="1">
    <source>
        <dbReference type="Pfam" id="PF06985"/>
    </source>
</evidence>
<keyword evidence="3" id="KW-1185">Reference proteome</keyword>
<dbReference type="PANTHER" id="PTHR10622:SF10">
    <property type="entry name" value="HET DOMAIN-CONTAINING PROTEIN"/>
    <property type="match status" value="1"/>
</dbReference>
<dbReference type="Pfam" id="PF06985">
    <property type="entry name" value="HET"/>
    <property type="match status" value="1"/>
</dbReference>
<gene>
    <name evidence="2" type="ORF">SCLCIDRAFT_1213520</name>
</gene>
<evidence type="ECO:0000313" key="2">
    <source>
        <dbReference type="EMBL" id="KIM64121.1"/>
    </source>
</evidence>